<sequence length="219" mass="25424">MRIGIFGGSFNPIHFGHLRTCEELIEGMPLDKIIFIPSNITSNKNETAKNSKNRFEMVKIAIKDNSKFETSDIEIKRGGISFSYNTIKELKKKYLDDELFFIIGFEAFTEIRNWKNSPLLFEMANFIIINRGIDIKTTYENLAAVTKYIPDAVQNKITIDIARNRLIISPENKLIILFEVTKLDISSTKIRNNFKKKLSNRFLLPNDIIEYIINNNIYM</sequence>
<name>A0A519BMF9_9DELT</name>
<comment type="pathway">
    <text evidence="2 10">Cofactor biosynthesis; NAD(+) biosynthesis; deamido-NAD(+) from nicotinate D-ribonucleotide: step 1/1.</text>
</comment>
<evidence type="ECO:0000256" key="5">
    <source>
        <dbReference type="ARBA" id="ARBA00022695"/>
    </source>
</evidence>
<evidence type="ECO:0000256" key="9">
    <source>
        <dbReference type="ARBA" id="ARBA00048721"/>
    </source>
</evidence>
<dbReference type="EMBL" id="SGBB01000009">
    <property type="protein sequence ID" value="RZD18444.1"/>
    <property type="molecule type" value="Genomic_DNA"/>
</dbReference>
<evidence type="ECO:0000256" key="8">
    <source>
        <dbReference type="ARBA" id="ARBA00023027"/>
    </source>
</evidence>
<dbReference type="GO" id="GO:0004515">
    <property type="term" value="F:nicotinate-nucleotide adenylyltransferase activity"/>
    <property type="evidence" value="ECO:0007669"/>
    <property type="project" value="UniProtKB-UniRule"/>
</dbReference>
<keyword evidence="8 10" id="KW-0520">NAD</keyword>
<dbReference type="CDD" id="cd02165">
    <property type="entry name" value="NMNAT"/>
    <property type="match status" value="1"/>
</dbReference>
<evidence type="ECO:0000256" key="3">
    <source>
        <dbReference type="ARBA" id="ARBA00022642"/>
    </source>
</evidence>
<keyword evidence="6 10" id="KW-0547">Nucleotide-binding</keyword>
<dbReference type="GO" id="GO:0005524">
    <property type="term" value="F:ATP binding"/>
    <property type="evidence" value="ECO:0007669"/>
    <property type="project" value="UniProtKB-KW"/>
</dbReference>
<protein>
    <recommendedName>
        <fullName evidence="10">Probable nicotinate-nucleotide adenylyltransferase</fullName>
        <ecNumber evidence="10">2.7.7.18</ecNumber>
    </recommendedName>
    <alternativeName>
        <fullName evidence="10">Deamido-NAD(+) diphosphorylase</fullName>
    </alternativeName>
    <alternativeName>
        <fullName evidence="10">Deamido-NAD(+) pyrophosphorylase</fullName>
    </alternativeName>
    <alternativeName>
        <fullName evidence="10">Nicotinate mononucleotide adenylyltransferase</fullName>
        <shortName evidence="10">NaMN adenylyltransferase</shortName>
    </alternativeName>
</protein>
<dbReference type="InterPro" id="IPR005248">
    <property type="entry name" value="NadD/NMNAT"/>
</dbReference>
<dbReference type="PANTHER" id="PTHR39321:SF3">
    <property type="entry name" value="PHOSPHOPANTETHEINE ADENYLYLTRANSFERASE"/>
    <property type="match status" value="1"/>
</dbReference>
<evidence type="ECO:0000259" key="11">
    <source>
        <dbReference type="Pfam" id="PF01467"/>
    </source>
</evidence>
<reference evidence="12 13" key="1">
    <citation type="journal article" date="2019" name="ISME J.">
        <title>Insights into ecological role of a new deltaproteobacterial order Candidatus Acidulodesulfobacterales by metagenomics and metatranscriptomics.</title>
        <authorList>
            <person name="Tan S."/>
            <person name="Liu J."/>
            <person name="Fang Y."/>
            <person name="Hedlund B.P."/>
            <person name="Lian Z.H."/>
            <person name="Huang L.Y."/>
            <person name="Li J.T."/>
            <person name="Huang L.N."/>
            <person name="Li W.J."/>
            <person name="Jiang H.C."/>
            <person name="Dong H.L."/>
            <person name="Shu W.S."/>
        </authorList>
    </citation>
    <scope>NUCLEOTIDE SEQUENCE [LARGE SCALE GENOMIC DNA]</scope>
    <source>
        <strain evidence="12">AP1</strain>
    </source>
</reference>
<evidence type="ECO:0000313" key="12">
    <source>
        <dbReference type="EMBL" id="RZD18444.1"/>
    </source>
</evidence>
<comment type="caution">
    <text evidence="12">The sequence shown here is derived from an EMBL/GenBank/DDBJ whole genome shotgun (WGS) entry which is preliminary data.</text>
</comment>
<proteinExistence type="inferred from homology"/>
<dbReference type="HAMAP" id="MF_00244">
    <property type="entry name" value="NaMN_adenylyltr"/>
    <property type="match status" value="1"/>
</dbReference>
<dbReference type="Pfam" id="PF01467">
    <property type="entry name" value="CTP_transf_like"/>
    <property type="match status" value="1"/>
</dbReference>
<organism evidence="12 13">
    <name type="scientific">Candidatus Acididesulfobacter diazotrophicus</name>
    <dbReference type="NCBI Taxonomy" id="2597226"/>
    <lineage>
        <taxon>Bacteria</taxon>
        <taxon>Deltaproteobacteria</taxon>
        <taxon>Candidatus Acidulodesulfobacterales</taxon>
        <taxon>Candidatus Acididesulfobacter</taxon>
    </lineage>
</organism>
<evidence type="ECO:0000256" key="4">
    <source>
        <dbReference type="ARBA" id="ARBA00022679"/>
    </source>
</evidence>
<evidence type="ECO:0000313" key="13">
    <source>
        <dbReference type="Proteomes" id="UP000319296"/>
    </source>
</evidence>
<dbReference type="InterPro" id="IPR004821">
    <property type="entry name" value="Cyt_trans-like"/>
</dbReference>
<keyword evidence="5 10" id="KW-0548">Nucleotidyltransferase</keyword>
<dbReference type="AlphaFoldDB" id="A0A519BMF9"/>
<comment type="similarity">
    <text evidence="10">Belongs to the NadD family.</text>
</comment>
<dbReference type="Gene3D" id="3.40.50.620">
    <property type="entry name" value="HUPs"/>
    <property type="match status" value="1"/>
</dbReference>
<evidence type="ECO:0000256" key="2">
    <source>
        <dbReference type="ARBA" id="ARBA00005019"/>
    </source>
</evidence>
<dbReference type="GO" id="GO:0009435">
    <property type="term" value="P:NAD+ biosynthetic process"/>
    <property type="evidence" value="ECO:0007669"/>
    <property type="project" value="UniProtKB-UniRule"/>
</dbReference>
<dbReference type="SUPFAM" id="SSF52374">
    <property type="entry name" value="Nucleotidylyl transferase"/>
    <property type="match status" value="1"/>
</dbReference>
<evidence type="ECO:0000256" key="7">
    <source>
        <dbReference type="ARBA" id="ARBA00022840"/>
    </source>
</evidence>
<keyword evidence="3 10" id="KW-0662">Pyridine nucleotide biosynthesis</keyword>
<feature type="domain" description="Cytidyltransferase-like" evidence="11">
    <location>
        <begin position="5"/>
        <end position="192"/>
    </location>
</feature>
<dbReference type="UniPathway" id="UPA00253">
    <property type="reaction ID" value="UER00332"/>
</dbReference>
<keyword evidence="7 10" id="KW-0067">ATP-binding</keyword>
<dbReference type="EC" id="2.7.7.18" evidence="10"/>
<dbReference type="Proteomes" id="UP000319296">
    <property type="component" value="Unassembled WGS sequence"/>
</dbReference>
<dbReference type="NCBIfam" id="NF000840">
    <property type="entry name" value="PRK00071.1-3"/>
    <property type="match status" value="1"/>
</dbReference>
<evidence type="ECO:0000256" key="1">
    <source>
        <dbReference type="ARBA" id="ARBA00002324"/>
    </source>
</evidence>
<gene>
    <name evidence="10 12" type="primary">nadD</name>
    <name evidence="12" type="ORF">EVG15_06080</name>
</gene>
<keyword evidence="4 10" id="KW-0808">Transferase</keyword>
<evidence type="ECO:0000256" key="10">
    <source>
        <dbReference type="HAMAP-Rule" id="MF_00244"/>
    </source>
</evidence>
<dbReference type="NCBIfam" id="TIGR00482">
    <property type="entry name" value="nicotinate (nicotinamide) nucleotide adenylyltransferase"/>
    <property type="match status" value="1"/>
</dbReference>
<dbReference type="PANTHER" id="PTHR39321">
    <property type="entry name" value="NICOTINATE-NUCLEOTIDE ADENYLYLTRANSFERASE-RELATED"/>
    <property type="match status" value="1"/>
</dbReference>
<dbReference type="InterPro" id="IPR014729">
    <property type="entry name" value="Rossmann-like_a/b/a_fold"/>
</dbReference>
<evidence type="ECO:0000256" key="6">
    <source>
        <dbReference type="ARBA" id="ARBA00022741"/>
    </source>
</evidence>
<accession>A0A519BMF9</accession>
<dbReference type="NCBIfam" id="TIGR00125">
    <property type="entry name" value="cyt_tran_rel"/>
    <property type="match status" value="1"/>
</dbReference>
<comment type="function">
    <text evidence="1 10">Catalyzes the reversible adenylation of nicotinate mononucleotide (NaMN) to nicotinic acid adenine dinucleotide (NaAD).</text>
</comment>
<comment type="catalytic activity">
    <reaction evidence="9 10">
        <text>nicotinate beta-D-ribonucleotide + ATP + H(+) = deamido-NAD(+) + diphosphate</text>
        <dbReference type="Rhea" id="RHEA:22860"/>
        <dbReference type="ChEBI" id="CHEBI:15378"/>
        <dbReference type="ChEBI" id="CHEBI:30616"/>
        <dbReference type="ChEBI" id="CHEBI:33019"/>
        <dbReference type="ChEBI" id="CHEBI:57502"/>
        <dbReference type="ChEBI" id="CHEBI:58437"/>
        <dbReference type="EC" id="2.7.7.18"/>
    </reaction>
</comment>